<name>A0A1N6Y478_9EURY</name>
<dbReference type="PROSITE" id="PS51462">
    <property type="entry name" value="NUDIX"/>
    <property type="match status" value="1"/>
</dbReference>
<dbReference type="PANTHER" id="PTHR21340">
    <property type="entry name" value="DIADENOSINE 5,5-P1,P4-TETRAPHOSPHATE PYROPHOSPHOHYDROLASE MUTT"/>
    <property type="match status" value="1"/>
</dbReference>
<dbReference type="SUPFAM" id="SSF55811">
    <property type="entry name" value="Nudix"/>
    <property type="match status" value="1"/>
</dbReference>
<dbReference type="EMBL" id="FTNO01000001">
    <property type="protein sequence ID" value="SIR09422.1"/>
    <property type="molecule type" value="Genomic_DNA"/>
</dbReference>
<dbReference type="InterPro" id="IPR000086">
    <property type="entry name" value="NUDIX_hydrolase_dom"/>
</dbReference>
<evidence type="ECO:0000313" key="5">
    <source>
        <dbReference type="Proteomes" id="UP000186914"/>
    </source>
</evidence>
<dbReference type="AlphaFoldDB" id="A0A1N6Y478"/>
<dbReference type="PANTHER" id="PTHR21340:SF0">
    <property type="entry name" value="BIS(5'-NUCLEOSYL)-TETRAPHOSPHATASE [ASYMMETRICAL]"/>
    <property type="match status" value="1"/>
</dbReference>
<evidence type="ECO:0000259" key="3">
    <source>
        <dbReference type="PROSITE" id="PS51462"/>
    </source>
</evidence>
<feature type="region of interest" description="Disordered" evidence="2">
    <location>
        <begin position="1"/>
        <end position="32"/>
    </location>
</feature>
<gene>
    <name evidence="4" type="ORF">SAMN05421858_1392</name>
</gene>
<dbReference type="InterPro" id="IPR020476">
    <property type="entry name" value="Nudix_hydrolase"/>
</dbReference>
<dbReference type="Gene3D" id="3.90.79.10">
    <property type="entry name" value="Nucleoside Triphosphate Pyrophosphohydrolase"/>
    <property type="match status" value="1"/>
</dbReference>
<evidence type="ECO:0000256" key="2">
    <source>
        <dbReference type="SAM" id="MobiDB-lite"/>
    </source>
</evidence>
<reference evidence="5" key="1">
    <citation type="submission" date="2017-01" db="EMBL/GenBank/DDBJ databases">
        <authorList>
            <person name="Varghese N."/>
            <person name="Submissions S."/>
        </authorList>
    </citation>
    <scope>NUCLEOTIDE SEQUENCE [LARGE SCALE GENOMIC DNA]</scope>
    <source>
        <strain evidence="5">CGMCC 1.7737</strain>
    </source>
</reference>
<dbReference type="GO" id="GO:0006754">
    <property type="term" value="P:ATP biosynthetic process"/>
    <property type="evidence" value="ECO:0007669"/>
    <property type="project" value="TreeGrafter"/>
</dbReference>
<protein>
    <submittedName>
        <fullName evidence="4">8-oxo-dGTP pyrophosphatase MutT, NUDIX family</fullName>
    </submittedName>
</protein>
<dbReference type="GO" id="GO:0006167">
    <property type="term" value="P:AMP biosynthetic process"/>
    <property type="evidence" value="ECO:0007669"/>
    <property type="project" value="TreeGrafter"/>
</dbReference>
<dbReference type="GO" id="GO:0004081">
    <property type="term" value="F:bis(5'-nucleosyl)-tetraphosphatase (asymmetrical) activity"/>
    <property type="evidence" value="ECO:0007669"/>
    <property type="project" value="TreeGrafter"/>
</dbReference>
<dbReference type="PROSITE" id="PS00893">
    <property type="entry name" value="NUDIX_BOX"/>
    <property type="match status" value="1"/>
</dbReference>
<evidence type="ECO:0000313" key="4">
    <source>
        <dbReference type="EMBL" id="SIR09422.1"/>
    </source>
</evidence>
<organism evidence="4 5">
    <name type="scientific">Haladaptatus litoreus</name>
    <dbReference type="NCBI Taxonomy" id="553468"/>
    <lineage>
        <taxon>Archaea</taxon>
        <taxon>Methanobacteriati</taxon>
        <taxon>Methanobacteriota</taxon>
        <taxon>Stenosarchaea group</taxon>
        <taxon>Halobacteria</taxon>
        <taxon>Halobacteriales</taxon>
        <taxon>Haladaptataceae</taxon>
        <taxon>Haladaptatus</taxon>
    </lineage>
</organism>
<dbReference type="InterPro" id="IPR051325">
    <property type="entry name" value="Nudix_hydrolase_domain"/>
</dbReference>
<dbReference type="Pfam" id="PF00293">
    <property type="entry name" value="NUDIX"/>
    <property type="match status" value="1"/>
</dbReference>
<evidence type="ECO:0000256" key="1">
    <source>
        <dbReference type="ARBA" id="ARBA00022801"/>
    </source>
</evidence>
<accession>A0A1N6Y478</accession>
<dbReference type="Proteomes" id="UP000186914">
    <property type="component" value="Unassembled WGS sequence"/>
</dbReference>
<sequence>MNDGRNRWQDRNSGRKPDSENDFPANPDRDTYTSPLHLTIVVVTESTFTEEKAYAYVTRKEAESRELLVFEHPNPEGGVQIPKGGIEDGESPREAVVREVKEESGLTEFESIQSLTTDVWEHHEKPKSYRRHFFHLIAEESRDQWRHTVTGDGEDEGVVYDYFWILPGSISLAREMDDYVNQILL</sequence>
<dbReference type="CDD" id="cd04663">
    <property type="entry name" value="NUDIX_Hydrolase"/>
    <property type="match status" value="1"/>
</dbReference>
<dbReference type="InterPro" id="IPR020084">
    <property type="entry name" value="NUDIX_hydrolase_CS"/>
</dbReference>
<keyword evidence="1" id="KW-0378">Hydrolase</keyword>
<proteinExistence type="predicted"/>
<dbReference type="PRINTS" id="PR00502">
    <property type="entry name" value="NUDIXFAMILY"/>
</dbReference>
<feature type="domain" description="Nudix hydrolase" evidence="3">
    <location>
        <begin position="35"/>
        <end position="185"/>
    </location>
</feature>
<feature type="compositionally biased region" description="Basic and acidic residues" evidence="2">
    <location>
        <begin position="1"/>
        <end position="19"/>
    </location>
</feature>
<keyword evidence="5" id="KW-1185">Reference proteome</keyword>
<dbReference type="InterPro" id="IPR015797">
    <property type="entry name" value="NUDIX_hydrolase-like_dom_sf"/>
</dbReference>
<dbReference type="RefSeq" id="WP_245799941.1">
    <property type="nucleotide sequence ID" value="NZ_FTNO01000001.1"/>
</dbReference>